<dbReference type="OrthoDB" id="6431331at2759"/>
<proteinExistence type="predicted"/>
<dbReference type="PANTHER" id="PTHR47533:SF4">
    <property type="entry name" value="AB HYDROLASE-1 DOMAIN-CONTAINING PROTEIN"/>
    <property type="match status" value="1"/>
</dbReference>
<dbReference type="InterPro" id="IPR010463">
    <property type="entry name" value="DUF1057"/>
</dbReference>
<sequence length="308" mass="35073">MSDEKLCHRMIRFPTLAGSIAEVGVVYEDTLPSGSSLGTVVTIHGAPGTHKDFKFIKEKLTKMGIRMIGINFPGFNYTPVYQNQNYGNVERQIFVNAFLDSLDLPGKMVLLGHSRGNENALMTAAERHAHGLVMISPIGFRRHKGIAQKSSMEQIEMVYNELPKDEADEMIFTVYKRFGFKVNNPEECISALRTMNRCSMEKQIEFVEKLNQNPTKVLFLFGGNDHLMEYEILFEAKEKYKGLKHFDFEDTIADAEVARICQSLTEGYKGASVFVKNDDHFQNKSRADLIAEFIRTILEQEKKLINKL</sequence>
<comment type="caution">
    <text evidence="1">The sequence shown here is derived from an EMBL/GenBank/DDBJ whole genome shotgun (WGS) entry which is preliminary data.</text>
</comment>
<dbReference type="Gene3D" id="3.40.50.1820">
    <property type="entry name" value="alpha/beta hydrolase"/>
    <property type="match status" value="1"/>
</dbReference>
<dbReference type="AlphaFoldDB" id="A0A8S1E9L9"/>
<protein>
    <recommendedName>
        <fullName evidence="3">AB hydrolase-1 domain-containing protein</fullName>
    </recommendedName>
</protein>
<dbReference type="InterPro" id="IPR029058">
    <property type="entry name" value="AB_hydrolase_fold"/>
</dbReference>
<evidence type="ECO:0000313" key="1">
    <source>
        <dbReference type="EMBL" id="CAB3397080.1"/>
    </source>
</evidence>
<reference evidence="1 2" key="1">
    <citation type="submission" date="2020-04" db="EMBL/GenBank/DDBJ databases">
        <authorList>
            <person name="Laetsch R D."/>
            <person name="Stevens L."/>
            <person name="Kumar S."/>
            <person name="Blaxter L. M."/>
        </authorList>
    </citation>
    <scope>NUCLEOTIDE SEQUENCE [LARGE SCALE GENOMIC DNA]</scope>
</reference>
<organism evidence="1 2">
    <name type="scientific">Caenorhabditis bovis</name>
    <dbReference type="NCBI Taxonomy" id="2654633"/>
    <lineage>
        <taxon>Eukaryota</taxon>
        <taxon>Metazoa</taxon>
        <taxon>Ecdysozoa</taxon>
        <taxon>Nematoda</taxon>
        <taxon>Chromadorea</taxon>
        <taxon>Rhabditida</taxon>
        <taxon>Rhabditina</taxon>
        <taxon>Rhabditomorpha</taxon>
        <taxon>Rhabditoidea</taxon>
        <taxon>Rhabditidae</taxon>
        <taxon>Peloderinae</taxon>
        <taxon>Caenorhabditis</taxon>
    </lineage>
</organism>
<keyword evidence="2" id="KW-1185">Reference proteome</keyword>
<accession>A0A8S1E9L9</accession>
<dbReference type="EMBL" id="CADEPM010000001">
    <property type="protein sequence ID" value="CAB3397080.1"/>
    <property type="molecule type" value="Genomic_DNA"/>
</dbReference>
<evidence type="ECO:0008006" key="3">
    <source>
        <dbReference type="Google" id="ProtNLM"/>
    </source>
</evidence>
<dbReference type="Pfam" id="PF06342">
    <property type="entry name" value="DUF1057"/>
    <property type="match status" value="1"/>
</dbReference>
<gene>
    <name evidence="1" type="ORF">CBOVIS_LOCUS547</name>
</gene>
<evidence type="ECO:0000313" key="2">
    <source>
        <dbReference type="Proteomes" id="UP000494206"/>
    </source>
</evidence>
<dbReference type="SUPFAM" id="SSF53474">
    <property type="entry name" value="alpha/beta-Hydrolases"/>
    <property type="match status" value="1"/>
</dbReference>
<name>A0A8S1E9L9_9PELO</name>
<dbReference type="Proteomes" id="UP000494206">
    <property type="component" value="Unassembled WGS sequence"/>
</dbReference>
<dbReference type="PANTHER" id="PTHR47533">
    <property type="entry name" value="PROTEIN CBG21859"/>
    <property type="match status" value="1"/>
</dbReference>